<dbReference type="GO" id="GO:0043565">
    <property type="term" value="F:sequence-specific DNA binding"/>
    <property type="evidence" value="ECO:0007669"/>
    <property type="project" value="TreeGrafter"/>
</dbReference>
<keyword evidence="2" id="KW-0805">Transcription regulation</keyword>
<dbReference type="EMBL" id="VHJK01000001">
    <property type="protein sequence ID" value="TRD12124.1"/>
    <property type="molecule type" value="Genomic_DNA"/>
</dbReference>
<organism evidence="6 7">
    <name type="scientific">Erythrobacter insulae</name>
    <dbReference type="NCBI Taxonomy" id="2584124"/>
    <lineage>
        <taxon>Bacteria</taxon>
        <taxon>Pseudomonadati</taxon>
        <taxon>Pseudomonadota</taxon>
        <taxon>Alphaproteobacteria</taxon>
        <taxon>Sphingomonadales</taxon>
        <taxon>Erythrobacteraceae</taxon>
        <taxon>Erythrobacter/Porphyrobacter group</taxon>
        <taxon>Erythrobacter</taxon>
    </lineage>
</organism>
<feature type="domain" description="HTH lysR-type" evidence="5">
    <location>
        <begin position="1"/>
        <end position="58"/>
    </location>
</feature>
<evidence type="ECO:0000259" key="5">
    <source>
        <dbReference type="PROSITE" id="PS50931"/>
    </source>
</evidence>
<dbReference type="PRINTS" id="PR00039">
    <property type="entry name" value="HTHLYSR"/>
</dbReference>
<dbReference type="AlphaFoldDB" id="A0A547PDJ0"/>
<dbReference type="SUPFAM" id="SSF53850">
    <property type="entry name" value="Periplasmic binding protein-like II"/>
    <property type="match status" value="1"/>
</dbReference>
<evidence type="ECO:0000313" key="7">
    <source>
        <dbReference type="Proteomes" id="UP000316343"/>
    </source>
</evidence>
<accession>A0A547PDJ0</accession>
<dbReference type="PANTHER" id="PTHR30427:SF1">
    <property type="entry name" value="TRANSCRIPTIONAL ACTIVATOR PROTEIN LYSR"/>
    <property type="match status" value="1"/>
</dbReference>
<proteinExistence type="inferred from homology"/>
<evidence type="ECO:0000256" key="1">
    <source>
        <dbReference type="ARBA" id="ARBA00009437"/>
    </source>
</evidence>
<dbReference type="GO" id="GO:0003700">
    <property type="term" value="F:DNA-binding transcription factor activity"/>
    <property type="evidence" value="ECO:0007669"/>
    <property type="project" value="InterPro"/>
</dbReference>
<dbReference type="Gene3D" id="1.10.10.10">
    <property type="entry name" value="Winged helix-like DNA-binding domain superfamily/Winged helix DNA-binding domain"/>
    <property type="match status" value="1"/>
</dbReference>
<gene>
    <name evidence="6" type="ORF">FGU71_09810</name>
</gene>
<protein>
    <submittedName>
        <fullName evidence="6">LysR family transcriptional regulator</fullName>
    </submittedName>
</protein>
<dbReference type="Proteomes" id="UP000316343">
    <property type="component" value="Unassembled WGS sequence"/>
</dbReference>
<dbReference type="GO" id="GO:0009089">
    <property type="term" value="P:lysine biosynthetic process via diaminopimelate"/>
    <property type="evidence" value="ECO:0007669"/>
    <property type="project" value="TreeGrafter"/>
</dbReference>
<dbReference type="GO" id="GO:0010628">
    <property type="term" value="P:positive regulation of gene expression"/>
    <property type="evidence" value="ECO:0007669"/>
    <property type="project" value="TreeGrafter"/>
</dbReference>
<comment type="similarity">
    <text evidence="1">Belongs to the LysR transcriptional regulatory family.</text>
</comment>
<dbReference type="InterPro" id="IPR000847">
    <property type="entry name" value="LysR_HTH_N"/>
</dbReference>
<dbReference type="InterPro" id="IPR005119">
    <property type="entry name" value="LysR_subst-bd"/>
</dbReference>
<dbReference type="Pfam" id="PF00126">
    <property type="entry name" value="HTH_1"/>
    <property type="match status" value="1"/>
</dbReference>
<dbReference type="OrthoDB" id="8479870at2"/>
<keyword evidence="7" id="KW-1185">Reference proteome</keyword>
<name>A0A547PDJ0_9SPHN</name>
<dbReference type="RefSeq" id="WP_142788397.1">
    <property type="nucleotide sequence ID" value="NZ_VHJK01000001.1"/>
</dbReference>
<dbReference type="PANTHER" id="PTHR30427">
    <property type="entry name" value="TRANSCRIPTIONAL ACTIVATOR PROTEIN LYSR"/>
    <property type="match status" value="1"/>
</dbReference>
<comment type="caution">
    <text evidence="6">The sequence shown here is derived from an EMBL/GenBank/DDBJ whole genome shotgun (WGS) entry which is preliminary data.</text>
</comment>
<dbReference type="InterPro" id="IPR036388">
    <property type="entry name" value="WH-like_DNA-bd_sf"/>
</dbReference>
<keyword evidence="4" id="KW-0804">Transcription</keyword>
<keyword evidence="3" id="KW-0238">DNA-binding</keyword>
<dbReference type="SUPFAM" id="SSF46785">
    <property type="entry name" value="Winged helix' DNA-binding domain"/>
    <property type="match status" value="1"/>
</dbReference>
<sequence length="292" mass="32132">MRIRHIEVFYHVYREGSISAAARNLYVSQPSVSKVLRHAEDQLGFALFDRRKGRLFPTDAATELFRDVSEIYERMSVLDRTAGNIRNRKGGHLRIGVLPSLGFAIVPPMVAAMRAADPDASFDLSTLHSDEITPGLLEKRFDLCIGFDDEFDDRIRCQTVNSVEIALICRRGVFPEAAETLSPDALEGKEMIGLRDSGPVADRIEAYLEREGINPVVAISAQTYFVAAELVKLGAGFAIVDGFTAKRFANEELQSFALKGSPTLPFVAMTLAEETGNALVEDAIATLRSMFG</sequence>
<evidence type="ECO:0000313" key="6">
    <source>
        <dbReference type="EMBL" id="TRD12124.1"/>
    </source>
</evidence>
<dbReference type="Gene3D" id="3.40.190.290">
    <property type="match status" value="1"/>
</dbReference>
<dbReference type="Pfam" id="PF03466">
    <property type="entry name" value="LysR_substrate"/>
    <property type="match status" value="1"/>
</dbReference>
<evidence type="ECO:0000256" key="4">
    <source>
        <dbReference type="ARBA" id="ARBA00023163"/>
    </source>
</evidence>
<evidence type="ECO:0000256" key="2">
    <source>
        <dbReference type="ARBA" id="ARBA00023015"/>
    </source>
</evidence>
<reference evidence="6 7" key="1">
    <citation type="submission" date="2019-06" db="EMBL/GenBank/DDBJ databases">
        <title>Erythrobacter insulae sp. nov., isolated from a tidal flat.</title>
        <authorList>
            <person name="Yoon J.-H."/>
        </authorList>
    </citation>
    <scope>NUCLEOTIDE SEQUENCE [LARGE SCALE GENOMIC DNA]</scope>
    <source>
        <strain evidence="6 7">JBTF-M21</strain>
    </source>
</reference>
<dbReference type="PROSITE" id="PS50931">
    <property type="entry name" value="HTH_LYSR"/>
    <property type="match status" value="1"/>
</dbReference>
<evidence type="ECO:0000256" key="3">
    <source>
        <dbReference type="ARBA" id="ARBA00023125"/>
    </source>
</evidence>
<dbReference type="InterPro" id="IPR036390">
    <property type="entry name" value="WH_DNA-bd_sf"/>
</dbReference>